<comment type="similarity">
    <text evidence="2">Belongs to the ABC transporter superfamily. ABCC family. Conjugate transporter (TC 3.A.1.208) subfamily.</text>
</comment>
<evidence type="ECO:0000256" key="1">
    <source>
        <dbReference type="ARBA" id="ARBA00004128"/>
    </source>
</evidence>
<dbReference type="GO" id="GO:0015431">
    <property type="term" value="F:ABC-type glutathione S-conjugate transporter activity"/>
    <property type="evidence" value="ECO:0007669"/>
    <property type="project" value="UniProtKB-EC"/>
</dbReference>
<evidence type="ECO:0000256" key="11">
    <source>
        <dbReference type="ARBA" id="ARBA00024220"/>
    </source>
</evidence>
<dbReference type="InterPro" id="IPR036640">
    <property type="entry name" value="ABC1_TM_sf"/>
</dbReference>
<dbReference type="InterPro" id="IPR003593">
    <property type="entry name" value="AAA+_ATPase"/>
</dbReference>
<feature type="transmembrane region" description="Helical" evidence="13">
    <location>
        <begin position="139"/>
        <end position="158"/>
    </location>
</feature>
<dbReference type="Pfam" id="PF00664">
    <property type="entry name" value="ABC_membrane"/>
    <property type="match status" value="2"/>
</dbReference>
<evidence type="ECO:0000256" key="10">
    <source>
        <dbReference type="ARBA" id="ARBA00023136"/>
    </source>
</evidence>
<feature type="transmembrane region" description="Helical" evidence="13">
    <location>
        <begin position="110"/>
        <end position="130"/>
    </location>
</feature>
<evidence type="ECO:0000256" key="9">
    <source>
        <dbReference type="ARBA" id="ARBA00022989"/>
    </source>
</evidence>
<evidence type="ECO:0000256" key="13">
    <source>
        <dbReference type="SAM" id="Phobius"/>
    </source>
</evidence>
<keyword evidence="7" id="KW-0547">Nucleotide-binding</keyword>
<dbReference type="CDD" id="cd03244">
    <property type="entry name" value="ABCC_MRP_domain2"/>
    <property type="match status" value="1"/>
</dbReference>
<dbReference type="FunFam" id="1.20.1560.10:FF:000063">
    <property type="entry name" value="Multidrug resistance protein ABC transporter"/>
    <property type="match status" value="1"/>
</dbReference>
<feature type="domain" description="ABC transporter" evidence="14">
    <location>
        <begin position="693"/>
        <end position="920"/>
    </location>
</feature>
<dbReference type="InterPro" id="IPR003439">
    <property type="entry name" value="ABC_transporter-like_ATP-bd"/>
</dbReference>
<feature type="transmembrane region" description="Helical" evidence="13">
    <location>
        <begin position="1304"/>
        <end position="1324"/>
    </location>
</feature>
<evidence type="ECO:0000256" key="7">
    <source>
        <dbReference type="ARBA" id="ARBA00022741"/>
    </source>
</evidence>
<evidence type="ECO:0000259" key="15">
    <source>
        <dbReference type="PROSITE" id="PS50929"/>
    </source>
</evidence>
<dbReference type="Pfam" id="PF24357">
    <property type="entry name" value="TMD0_ABC"/>
    <property type="match status" value="1"/>
</dbReference>
<evidence type="ECO:0000313" key="16">
    <source>
        <dbReference type="Proteomes" id="UP000050795"/>
    </source>
</evidence>
<dbReference type="Gene3D" id="1.20.1560.10">
    <property type="entry name" value="ABC transporter type 1, transmembrane domain"/>
    <property type="match status" value="2"/>
</dbReference>
<dbReference type="CDD" id="cd18595">
    <property type="entry name" value="ABC_6TM_MRP1_2_3_6_D1_like"/>
    <property type="match status" value="1"/>
</dbReference>
<evidence type="ECO:0000256" key="2">
    <source>
        <dbReference type="ARBA" id="ARBA00009726"/>
    </source>
</evidence>
<dbReference type="InterPro" id="IPR011527">
    <property type="entry name" value="ABC1_TM_dom"/>
</dbReference>
<name>A0AA85JD32_TRIRE</name>
<dbReference type="Pfam" id="PF00005">
    <property type="entry name" value="ABC_tran"/>
    <property type="match status" value="2"/>
</dbReference>
<comment type="subcellular location">
    <subcellularLocation>
        <location evidence="1">Vacuole membrane</location>
        <topology evidence="1">Multi-pass membrane protein</topology>
    </subcellularLocation>
</comment>
<feature type="domain" description="ABC transmembrane type-1" evidence="15">
    <location>
        <begin position="343"/>
        <end position="642"/>
    </location>
</feature>
<dbReference type="GO" id="GO:0016887">
    <property type="term" value="F:ATP hydrolysis activity"/>
    <property type="evidence" value="ECO:0007669"/>
    <property type="project" value="InterPro"/>
</dbReference>
<keyword evidence="6" id="KW-0677">Repeat</keyword>
<dbReference type="InterPro" id="IPR017871">
    <property type="entry name" value="ABC_transporter-like_CS"/>
</dbReference>
<feature type="transmembrane region" description="Helical" evidence="13">
    <location>
        <begin position="398"/>
        <end position="419"/>
    </location>
</feature>
<keyword evidence="10 13" id="KW-0472">Membrane</keyword>
<reference evidence="16" key="1">
    <citation type="submission" date="2022-06" db="EMBL/GenBank/DDBJ databases">
        <authorList>
            <person name="Berger JAMES D."/>
            <person name="Berger JAMES D."/>
        </authorList>
    </citation>
    <scope>NUCLEOTIDE SEQUENCE [LARGE SCALE GENOMIC DNA]</scope>
</reference>
<evidence type="ECO:0000256" key="8">
    <source>
        <dbReference type="ARBA" id="ARBA00022840"/>
    </source>
</evidence>
<protein>
    <recommendedName>
        <fullName evidence="11">ABC-type glutathione-S-conjugate transporter</fullName>
        <ecNumber evidence="11">7.6.2.3</ecNumber>
    </recommendedName>
</protein>
<accession>A0AA85JD32</accession>
<keyword evidence="5 13" id="KW-0812">Transmembrane</keyword>
<dbReference type="GO" id="GO:0000323">
    <property type="term" value="C:lytic vacuole"/>
    <property type="evidence" value="ECO:0007669"/>
    <property type="project" value="UniProtKB-ARBA"/>
</dbReference>
<keyword evidence="9 13" id="KW-1133">Transmembrane helix</keyword>
<feature type="domain" description="ABC transmembrane type-1" evidence="15">
    <location>
        <begin position="1048"/>
        <end position="1332"/>
    </location>
</feature>
<keyword evidence="8" id="KW-0067">ATP-binding</keyword>
<feature type="transmembrane region" description="Helical" evidence="13">
    <location>
        <begin position="1281"/>
        <end position="1298"/>
    </location>
</feature>
<keyword evidence="3" id="KW-0813">Transport</keyword>
<dbReference type="FunFam" id="3.40.50.300:FF:000074">
    <property type="entry name" value="Multidrug resistance-associated protein 5 isoform 1"/>
    <property type="match status" value="1"/>
</dbReference>
<dbReference type="CDD" id="cd18603">
    <property type="entry name" value="ABC_6TM_MRP1_2_3_6_D2_like"/>
    <property type="match status" value="1"/>
</dbReference>
<dbReference type="CDD" id="cd03250">
    <property type="entry name" value="ABCC_MRP_domain1"/>
    <property type="match status" value="1"/>
</dbReference>
<dbReference type="WBParaSite" id="TREG1_14470.1">
    <property type="protein sequence ID" value="TREG1_14470.1"/>
    <property type="gene ID" value="TREG1_14470"/>
</dbReference>
<dbReference type="InterPro" id="IPR056227">
    <property type="entry name" value="TMD0_ABC"/>
</dbReference>
<feature type="transmembrane region" description="Helical" evidence="13">
    <location>
        <begin position="1046"/>
        <end position="1067"/>
    </location>
</feature>
<feature type="transmembrane region" description="Helical" evidence="13">
    <location>
        <begin position="43"/>
        <end position="64"/>
    </location>
</feature>
<dbReference type="InterPro" id="IPR050173">
    <property type="entry name" value="ABC_transporter_C-like"/>
</dbReference>
<dbReference type="Proteomes" id="UP000050795">
    <property type="component" value="Unassembled WGS sequence"/>
</dbReference>
<keyword evidence="16" id="KW-1185">Reference proteome</keyword>
<feature type="transmembrane region" description="Helical" evidence="13">
    <location>
        <begin position="178"/>
        <end position="198"/>
    </location>
</feature>
<feature type="domain" description="ABC transporter" evidence="14">
    <location>
        <begin position="1370"/>
        <end position="1604"/>
    </location>
</feature>
<proteinExistence type="inferred from homology"/>
<comment type="catalytic activity">
    <reaction evidence="12">
        <text>leukotriene C4(in) + ATP + H2O = leukotriene C4(out) + ADP + phosphate + H(+)</text>
        <dbReference type="Rhea" id="RHEA:38963"/>
        <dbReference type="ChEBI" id="CHEBI:15377"/>
        <dbReference type="ChEBI" id="CHEBI:15378"/>
        <dbReference type="ChEBI" id="CHEBI:30616"/>
        <dbReference type="ChEBI" id="CHEBI:43474"/>
        <dbReference type="ChEBI" id="CHEBI:57973"/>
        <dbReference type="ChEBI" id="CHEBI:456216"/>
    </reaction>
    <physiologicalReaction direction="left-to-right" evidence="12">
        <dbReference type="Rhea" id="RHEA:38964"/>
    </physiologicalReaction>
</comment>
<feature type="transmembrane region" description="Helical" evidence="13">
    <location>
        <begin position="477"/>
        <end position="494"/>
    </location>
</feature>
<evidence type="ECO:0000256" key="3">
    <source>
        <dbReference type="ARBA" id="ARBA00022448"/>
    </source>
</evidence>
<dbReference type="GO" id="GO:0005774">
    <property type="term" value="C:vacuolar membrane"/>
    <property type="evidence" value="ECO:0007669"/>
    <property type="project" value="UniProtKB-SubCell"/>
</dbReference>
<dbReference type="SMART" id="SM00382">
    <property type="entry name" value="AAA"/>
    <property type="match status" value="2"/>
</dbReference>
<dbReference type="Gene3D" id="3.40.50.300">
    <property type="entry name" value="P-loop containing nucleotide triphosphate hydrolases"/>
    <property type="match status" value="2"/>
</dbReference>
<dbReference type="GO" id="GO:0005524">
    <property type="term" value="F:ATP binding"/>
    <property type="evidence" value="ECO:0007669"/>
    <property type="project" value="UniProtKB-KW"/>
</dbReference>
<keyword evidence="4" id="KW-0926">Vacuole</keyword>
<feature type="transmembrane region" description="Helical" evidence="13">
    <location>
        <begin position="500"/>
        <end position="517"/>
    </location>
</feature>
<feature type="transmembrane region" description="Helical" evidence="13">
    <location>
        <begin position="1174"/>
        <end position="1205"/>
    </location>
</feature>
<dbReference type="PROSITE" id="PS50893">
    <property type="entry name" value="ABC_TRANSPORTER_2"/>
    <property type="match status" value="2"/>
</dbReference>
<reference evidence="17" key="2">
    <citation type="submission" date="2023-11" db="UniProtKB">
        <authorList>
            <consortium name="WormBaseParasite"/>
        </authorList>
    </citation>
    <scope>IDENTIFICATION</scope>
</reference>
<dbReference type="FunFam" id="3.40.50.300:FF:000997">
    <property type="entry name" value="Multidrug resistance-associated protein 1"/>
    <property type="match status" value="1"/>
</dbReference>
<dbReference type="PANTHER" id="PTHR24223">
    <property type="entry name" value="ATP-BINDING CASSETTE SUB-FAMILY C"/>
    <property type="match status" value="1"/>
</dbReference>
<evidence type="ECO:0000256" key="4">
    <source>
        <dbReference type="ARBA" id="ARBA00022554"/>
    </source>
</evidence>
<feature type="transmembrane region" description="Helical" evidence="13">
    <location>
        <begin position="584"/>
        <end position="605"/>
    </location>
</feature>
<dbReference type="PROSITE" id="PS50929">
    <property type="entry name" value="ABC_TM1F"/>
    <property type="match status" value="2"/>
</dbReference>
<feature type="transmembrane region" description="Helical" evidence="13">
    <location>
        <begin position="1088"/>
        <end position="1112"/>
    </location>
</feature>
<dbReference type="PANTHER" id="PTHR24223:SF443">
    <property type="entry name" value="MULTIDRUG-RESISTANCE LIKE PROTEIN 1, ISOFORM I"/>
    <property type="match status" value="1"/>
</dbReference>
<evidence type="ECO:0000256" key="6">
    <source>
        <dbReference type="ARBA" id="ARBA00022737"/>
    </source>
</evidence>
<evidence type="ECO:0000313" key="17">
    <source>
        <dbReference type="WBParaSite" id="TREG1_14470.1"/>
    </source>
</evidence>
<feature type="transmembrane region" description="Helical" evidence="13">
    <location>
        <begin position="346"/>
        <end position="370"/>
    </location>
</feature>
<dbReference type="PROSITE" id="PS00211">
    <property type="entry name" value="ABC_TRANSPORTER_1"/>
    <property type="match status" value="2"/>
</dbReference>
<dbReference type="InterPro" id="IPR027417">
    <property type="entry name" value="P-loop_NTPase"/>
</dbReference>
<dbReference type="SUPFAM" id="SSF52540">
    <property type="entry name" value="P-loop containing nucleoside triphosphate hydrolases"/>
    <property type="match status" value="2"/>
</dbReference>
<dbReference type="FunFam" id="1.20.1560.10:FF:000020">
    <property type="entry name" value="ABC metal ion transporter"/>
    <property type="match status" value="1"/>
</dbReference>
<evidence type="ECO:0000256" key="5">
    <source>
        <dbReference type="ARBA" id="ARBA00022692"/>
    </source>
</evidence>
<dbReference type="EC" id="7.6.2.3" evidence="11"/>
<feature type="transmembrane region" description="Helical" evidence="13">
    <location>
        <begin position="76"/>
        <end position="98"/>
    </location>
</feature>
<evidence type="ECO:0000259" key="14">
    <source>
        <dbReference type="PROSITE" id="PS50893"/>
    </source>
</evidence>
<dbReference type="SUPFAM" id="SSF90123">
    <property type="entry name" value="ABC transporter transmembrane region"/>
    <property type="match status" value="2"/>
</dbReference>
<sequence length="1609" mass="182779">MSENILFWTSFCGNSSVYWTFWNESFTWKTNTPDFTTCFQLTVLRWVSVLYLGVLLPIYVIFLSRKPWKNSSGMISAYKIVQFSIIGILLMTLLETVIITSTVEYGPGPLSVRVLDSVCDLFIWSTVLILQRYEFKKGLFSSGVVLIFWLYELLRYLVAFRSAILFASTSGHDSMTPVIMNGLILFHVTIAFWANCFASECDDEGDNLTLPRYKSKTAPEERGNASQLQKFCPEENAPFLSRMTFFWFTGLILKGFRRTLLAEDLWKLSDSNKSEHVVDRTMRNWLSTIESISHRVNEQTKHEHISYLEQYESDAYLNNVMPDKVNRPSLAFVLLRTFWTDFAAGFLLKLFCDILTLSQPLIISLLIGFVEEGTMKTSGKANALPNSNSSGFYQWHGYFYTVLLLIAGLIRTIVFQQYFHFTYRTAMRIKTAVIGMVYRKSLKLSNFARQTSTTGEIVNLISVDAQKLEDTMVNIHMIWSSPFLILCSLILLWYQLQYAVLAGLLTAIVLIPLNVFVGVKVKKLNTEMMKIKDERIKLLNQTIVGIKLVKMYAWEPAFEKRITELRNTEVNAIRSVEFLNLVSYMSLTCAPLLISSATFVTYVLMSPENVLTAQKSFVCLALFNVLTFPLSTLAYILALTVQSKVSLSRIVNFLFNEELVEQTIEKHHENKLRLNHEPEEYCNNIGETSLLNTQYDIICTKATLGWDSQTILFRNLNFSIPRGKFYGVVGPVGGGKSSLLSAILNEMHRFAGSIKVNGTIAYVSQQSWCQNATIRDNILFNRTMDNEWYKEVVRKCCLLEDLRQLPNGDGTEIGERGLNLSGGQKQRISLARAVYQQCDIYLLDDPLSAVDVRVAERLFKDVIGPNGLLKNKTRVWVTHRLDNLSHADKILLICKQNQRIENNFRIIDEFQGESAQPVSQCENPENMNSKESICQESYILEEGTHEELLKLDKLYASYYRTHISNSNGAKQGNSRIELPTNNGDQCGINHNCTDDLYRSNDTLSTRCGIEDYTSIFKSVEEEKTETGSISFRVLRAYGNAYGHWKLSLTFGAFILLGIAAITNQTWLGYWSGKESTKQFNLTNGSHTLLYYISIYSILAFLQVLFTGVQNILLNFGSASVSSITHSHLLRCILRAPSEFFDTTPSGRILNRFSKDIDIIDSQLPYNMRVALVTLSHVLVCFTLICIALPWFLIALVPIIGCLFILQRFYMATSRQLKRLESVRRSPVLSYFQETLSGISVIRAFKRENEFLNTCNELVDENLKAWYPIIVSYRWLGVNIELLGHFITLIACIIILLTVETVGPGFAGLALVYSLSVSNFLTFVIRSSSELENSTISIERVKEYSMIPSEGEWHLDEYNQQLEQWPKVGSIEFNNYSMGYRRELELVLKFVNVKINGGERVGIVGRTGAGKSSIISALFRLVEPNTGQIFIDCVNINLIGLHDLRQKLTVIPQDPFIFCGTLRYNLDPLCVKTDGELWNALEKAHLKEYVMAQSEQLDFMCSENGENLSVGQRQLVCLARALLRNSKILILDEATASVDMKTDNLIQETIRTQFTDCTVLTVSHRLGTIINSDKIITIANGQIVDYDTPENLLDNTNSILHKMAKDVGLI</sequence>
<organism evidence="16 17">
    <name type="scientific">Trichobilharzia regenti</name>
    <name type="common">Nasal bird schistosome</name>
    <dbReference type="NCBI Taxonomy" id="157069"/>
    <lineage>
        <taxon>Eukaryota</taxon>
        <taxon>Metazoa</taxon>
        <taxon>Spiralia</taxon>
        <taxon>Lophotrochozoa</taxon>
        <taxon>Platyhelminthes</taxon>
        <taxon>Trematoda</taxon>
        <taxon>Digenea</taxon>
        <taxon>Strigeidida</taxon>
        <taxon>Schistosomatoidea</taxon>
        <taxon>Schistosomatidae</taxon>
        <taxon>Trichobilharzia</taxon>
    </lineage>
</organism>
<feature type="transmembrane region" description="Helical" evidence="13">
    <location>
        <begin position="617"/>
        <end position="638"/>
    </location>
</feature>
<evidence type="ECO:0000256" key="12">
    <source>
        <dbReference type="ARBA" id="ARBA00047523"/>
    </source>
</evidence>